<keyword evidence="3" id="KW-0539">Nucleus</keyword>
<feature type="domain" description="Reverse transcriptase" evidence="6">
    <location>
        <begin position="955"/>
        <end position="1240"/>
    </location>
</feature>
<dbReference type="InterPro" id="IPR001357">
    <property type="entry name" value="BRCT_dom"/>
</dbReference>
<evidence type="ECO:0000259" key="7">
    <source>
        <dbReference type="PROSITE" id="PS50879"/>
    </source>
</evidence>
<comment type="caution">
    <text evidence="8">The sequence shown here is derived from an EMBL/GenBank/DDBJ whole genome shotgun (WGS) entry which is preliminary data.</text>
</comment>
<feature type="region of interest" description="Disordered" evidence="4">
    <location>
        <begin position="2150"/>
        <end position="2189"/>
    </location>
</feature>
<dbReference type="PANTHER" id="PTHR23196">
    <property type="entry name" value="PAX TRANSCRIPTION ACTIVATION DOMAIN INTERACTING PROTEIN"/>
    <property type="match status" value="1"/>
</dbReference>
<dbReference type="InterPro" id="IPR026960">
    <property type="entry name" value="RVT-Znf"/>
</dbReference>
<dbReference type="PROSITE" id="PS50172">
    <property type="entry name" value="BRCT"/>
    <property type="match status" value="1"/>
</dbReference>
<dbReference type="CDD" id="cd18432">
    <property type="entry name" value="BRCT_PAXIP1_rpt6_like"/>
    <property type="match status" value="1"/>
</dbReference>
<dbReference type="Pfam" id="PF16589">
    <property type="entry name" value="BRCT_2"/>
    <property type="match status" value="1"/>
</dbReference>
<evidence type="ECO:0000256" key="3">
    <source>
        <dbReference type="ARBA" id="ARBA00023242"/>
    </source>
</evidence>
<dbReference type="EMBL" id="JAEFBK010000011">
    <property type="protein sequence ID" value="KAG7553130.1"/>
    <property type="molecule type" value="Genomic_DNA"/>
</dbReference>
<dbReference type="GO" id="GO:0003676">
    <property type="term" value="F:nucleic acid binding"/>
    <property type="evidence" value="ECO:0007669"/>
    <property type="project" value="InterPro"/>
</dbReference>
<dbReference type="Pfam" id="PF00078">
    <property type="entry name" value="RVT_1"/>
    <property type="match status" value="1"/>
</dbReference>
<evidence type="ECO:0000313" key="8">
    <source>
        <dbReference type="EMBL" id="KAG7553130.1"/>
    </source>
</evidence>
<comment type="subcellular location">
    <subcellularLocation>
        <location evidence="1">Nucleus</location>
    </subcellularLocation>
</comment>
<dbReference type="GO" id="GO:0004523">
    <property type="term" value="F:RNA-DNA hybrid ribonuclease activity"/>
    <property type="evidence" value="ECO:0007669"/>
    <property type="project" value="InterPro"/>
</dbReference>
<dbReference type="GO" id="GO:0005634">
    <property type="term" value="C:nucleus"/>
    <property type="evidence" value="ECO:0007669"/>
    <property type="project" value="UniProtKB-SubCell"/>
</dbReference>
<keyword evidence="2" id="KW-0227">DNA damage</keyword>
<reference evidence="8 9" key="1">
    <citation type="submission" date="2020-12" db="EMBL/GenBank/DDBJ databases">
        <title>Concerted genomic and epigenomic changes stabilize Arabidopsis allopolyploids.</title>
        <authorList>
            <person name="Chen Z."/>
        </authorList>
    </citation>
    <scope>NUCLEOTIDE SEQUENCE [LARGE SCALE GENOMIC DNA]</scope>
    <source>
        <strain evidence="8">Allo738</strain>
        <tissue evidence="8">Leaf</tissue>
    </source>
</reference>
<dbReference type="InterPro" id="IPR025558">
    <property type="entry name" value="DUF4283"/>
</dbReference>
<dbReference type="InterPro" id="IPR005135">
    <property type="entry name" value="Endo/exonuclease/phosphatase"/>
</dbReference>
<evidence type="ECO:0000256" key="1">
    <source>
        <dbReference type="ARBA" id="ARBA00004123"/>
    </source>
</evidence>
<gene>
    <name evidence="8" type="ORF">ISN45_Aa06g036940</name>
</gene>
<feature type="domain" description="BRCT" evidence="5">
    <location>
        <begin position="2318"/>
        <end position="2407"/>
    </location>
</feature>
<dbReference type="InterPro" id="IPR000477">
    <property type="entry name" value="RT_dom"/>
</dbReference>
<dbReference type="GO" id="GO:0006974">
    <property type="term" value="P:DNA damage response"/>
    <property type="evidence" value="ECO:0007669"/>
    <property type="project" value="UniProtKB-KW"/>
</dbReference>
<dbReference type="PANTHER" id="PTHR23196:SF32">
    <property type="entry name" value="BRCT DOMAIN-CONTAINING DNA REPAIR PROTEIN"/>
    <property type="match status" value="1"/>
</dbReference>
<feature type="region of interest" description="Disordered" evidence="4">
    <location>
        <begin position="392"/>
        <end position="418"/>
    </location>
</feature>
<proteinExistence type="predicted"/>
<feature type="compositionally biased region" description="Basic residues" evidence="4">
    <location>
        <begin position="404"/>
        <end position="414"/>
    </location>
</feature>
<feature type="region of interest" description="Disordered" evidence="4">
    <location>
        <begin position="2215"/>
        <end position="2235"/>
    </location>
</feature>
<evidence type="ECO:0000259" key="5">
    <source>
        <dbReference type="PROSITE" id="PS50172"/>
    </source>
</evidence>
<dbReference type="CDD" id="cd06222">
    <property type="entry name" value="RNase_H_like"/>
    <property type="match status" value="1"/>
</dbReference>
<evidence type="ECO:0000256" key="4">
    <source>
        <dbReference type="SAM" id="MobiDB-lite"/>
    </source>
</evidence>
<dbReference type="Proteomes" id="UP000694240">
    <property type="component" value="Chromosome 11"/>
</dbReference>
<feature type="compositionally biased region" description="Basic and acidic residues" evidence="4">
    <location>
        <begin position="2151"/>
        <end position="2164"/>
    </location>
</feature>
<feature type="region of interest" description="Disordered" evidence="4">
    <location>
        <begin position="461"/>
        <end position="486"/>
    </location>
</feature>
<dbReference type="InterPro" id="IPR044730">
    <property type="entry name" value="RNase_H-like_dom_plant"/>
</dbReference>
<dbReference type="Pfam" id="PF13456">
    <property type="entry name" value="RVT_3"/>
    <property type="match status" value="1"/>
</dbReference>
<dbReference type="SMART" id="SM00292">
    <property type="entry name" value="BRCT"/>
    <property type="match status" value="1"/>
</dbReference>
<feature type="region of interest" description="Disordered" evidence="4">
    <location>
        <begin position="1953"/>
        <end position="1979"/>
    </location>
</feature>
<feature type="domain" description="RNase H type-1" evidence="7">
    <location>
        <begin position="1664"/>
        <end position="1797"/>
    </location>
</feature>
<dbReference type="PROSITE" id="PS50878">
    <property type="entry name" value="RT_POL"/>
    <property type="match status" value="1"/>
</dbReference>
<feature type="compositionally biased region" description="Basic residues" evidence="4">
    <location>
        <begin position="2215"/>
        <end position="2224"/>
    </location>
</feature>
<dbReference type="Pfam" id="PF03372">
    <property type="entry name" value="Exo_endo_phos"/>
    <property type="match status" value="1"/>
</dbReference>
<dbReference type="PROSITE" id="PS50879">
    <property type="entry name" value="RNASE_H_1"/>
    <property type="match status" value="1"/>
</dbReference>
<sequence length="2535" mass="283966">MDEVGRPPGDVPGVLPSWVDKVQGSGGGGLPVPEKVLDDVFVAERMSLEFPNGEEGEPVVTIGREVLEAMNKLWQRCMIVKVLGRHVPIAVMNRKLRELWKPAGGMHVLDLPRQFFMVRFDVEEEYLAAVTGGPWRVFGSLLMVQAWSPEFDPLRDEIVTTPVWVRISNLPVNFYHRQILMGIAGGLGKPVRVDLTTLKFERARFARVCVEVNLKKPLKGTVMVNGERYFVSYEGLSNICPTCGVYGHLVSACPLKVAEKMVPMSIQNGSTSSGGDDQNNDGFTVVRRSGRKVDAPAKKVVFAAGGSGKSQERNVGEMACITENNNLAISNSFNGLIEDSVEMERVEEMEAVDANKENVNVVNIPKEAMSVDQGRERYNLRRELRVNGDNKGAEAGNKWAGPKTWKKIGPKGKGPKQNMSRGLVFGQARKEQEVLVSSGKRLRVESETVCRAGGVFTNEKVEVSRERSPLQNKGNMGNEEGGGSDGCRSSIQGVNVEIGKNVKFDTDVIALFETHAEGERAGRICKRLGLENSFRVDATGQSGGLWLVWRSTVGQVEVVTSCNQFIHVKIVNAEGSMNLVVVYAAPTVSRRSGLWTELKEVVRGIDGPLIIGGDFNTILWLDERTGGNGRLSPDSLAFGDWINELSLIDMGFNGNKFTWRRGRVESTYVAKRLDRVFCCAHARLKWQEVVVTHLPFLSSDHAPLYVQLCPKQDMNPRRRPFRFEAAWLSHDGFKEMLAASWNSTISTPVALRQLQGKLRKWNKEVFGQVNTRKEQLAREINEVQDLLELTQSDDLLAKEAQLLQDFDKLLEQEETIWFQKSREKFIALGDRNITYFHTSTVIRRRRNRIEMLKNSEDMWVSEKSELEKLAVDYYKRLYSLEDVGEALESLPTGGFIGLTMAEKTALNKPFTEKEVLVAVKSMGRFKAPGPDGFQPVFYQDCWEVVGNSVSRFVLEFFMTGVLPQSTNDALIVLLPKVPKPERITQFRPISLCNVIFKVITKMMVIRLKSVISKLIGPAQASFIPGRLSIDNIVVVQEAVHSMRRKKGRKGWMLLKLDLEKAYDRIKWDFLKETLVVAGLSEEWTGWILECVSNPSMSLLWNGEKTEAFQPARGLRQGDPLSPYLFVLCLERLCHLIDVEVGRGSWKPISLSRGGPKLSHVCFADDLILFAEASVAQVRVIRRVLEKFCLASGQKSGIGSTRELGKYLGMPILQKRINKETYGEVLEKVASRLAGWKSRTLSLAGRITLTKSVLASIPVYSMSSISLPASTLETLDKLARSFLWGGTVERRKIHLLSWKKVCKPKAEGGLGLRKSRDMNKALLAKVGWRLLGDDKSLWARVLRSKYKVGDVHDQSWLVPKSNWSSTWRSMGLGLREVVSRGLGWVPGDGRSIWFWSDIWLIDKPLTAHVLCTLPLEVAGKRVEEYWLDGVGWDMARIGSYLPDEMKQRLYAVVIRGVPGVGDKLSWLGNSNGSFSVRSAHALLTHDDTPRSCMDLFFKQVWTAVVPERVRVFLWLVGNQVIMTNTERVRRHIGDTEVCQVCRGATETIIHVLRDCPAMAGVWLRLVPPRRRNAFFEKDLLEWVYDNLRARSNPGELDWPTLFGVVIWWGWKWRCGNVFGEQWKCRDRVQFLKDMAAEVTKAHLLVRGELRVGVRMEQMIAWKRPCEGWVKLSTDGASHGNPGPATAGGVIRDIEGEWLGGFALNIGICSAPLAELWGVYYGLVIAWERGFRRVELEVDSELVVGFLQTGVSEAHPLSFLVRLCQGFLVRDCFDNRVSMVNLMDTEVFASDSQSPSASSDHRFEVNGILGCGEIVLDSSLLETPFQKLYDDTELVDFGNCGLDEVVVDDSEDEDGRDGSVAAGEPICLRELSPKAGDILLESDGSNDHECEIGKKESNCDIVTGFQGSSRITANSHGPGLELLDSQEPGESTQADALGFVDQFLMDKDLDLSPVTLPENSWRRKSPPVSGAKGCQSLARKIKSRSPTRKMSVFDWGSDQCDVSDPKNSPVTRASITCSKRREDHVAGDDPMIDLGVKKGSMDLCEDRKVSTHRTQRFMQNSSAKHYKMEQASGLSQGIMFISQKDAQFQDKASKEHLGPEEDFIDIGINTQIAAEAMSALVYAPCTNEEACESDQIPGKLSEMRDQVSNLSRRNNDTIEGGPERDNLSSLLSAPHKERNSKKKRKFTKEERTGTNVSVTTCVLNLCEWRHPRAKRSRLMQRHHVPPRRSWGVSSVKNRSETNSLSSRLRVSLSGTREASSCQSGVIDLDVAKHAHPRKIYDGNHESPYNKDFPRLFLQKELTTSLGESGKVGDFVWKDLRRRRNLAHVRVLFSHNLDDETIKQQKKIMVRLGISPASSSADSTHFIADRFARTRNMLEAIALGKFVVTPLWLESCGQTRCLIDEKSYILKDSKKEKDGFCMLTSLARAKQHPLLKGLKVCITPNIKPSRGMITDLVKMTQGQVVEVSEIIAAKDRNFPEDLLILSCEEDRDFCLPFINQGAVIFTSELLLNGIVIQRLEYARHGLFSISEKMNQRNT</sequence>
<dbReference type="InterPro" id="IPR051579">
    <property type="entry name" value="DDR_Transcriptional_Reg"/>
</dbReference>
<accession>A0A8T1Z2N8</accession>
<dbReference type="InterPro" id="IPR002156">
    <property type="entry name" value="RNaseH_domain"/>
</dbReference>
<dbReference type="Pfam" id="PF16770">
    <property type="entry name" value="RTT107_BRCT_5"/>
    <property type="match status" value="1"/>
</dbReference>
<dbReference type="CDD" id="cd01650">
    <property type="entry name" value="RT_nLTR_like"/>
    <property type="match status" value="1"/>
</dbReference>
<evidence type="ECO:0000256" key="2">
    <source>
        <dbReference type="ARBA" id="ARBA00022763"/>
    </source>
</evidence>
<protein>
    <submittedName>
        <fullName evidence="8">Ribonuclease H-like superfamily</fullName>
    </submittedName>
</protein>
<dbReference type="Pfam" id="PF14111">
    <property type="entry name" value="DUF4283"/>
    <property type="match status" value="1"/>
</dbReference>
<evidence type="ECO:0000259" key="6">
    <source>
        <dbReference type="PROSITE" id="PS50878"/>
    </source>
</evidence>
<keyword evidence="9" id="KW-1185">Reference proteome</keyword>
<organism evidence="8 9">
    <name type="scientific">Arabidopsis thaliana x Arabidopsis arenosa</name>
    <dbReference type="NCBI Taxonomy" id="1240361"/>
    <lineage>
        <taxon>Eukaryota</taxon>
        <taxon>Viridiplantae</taxon>
        <taxon>Streptophyta</taxon>
        <taxon>Embryophyta</taxon>
        <taxon>Tracheophyta</taxon>
        <taxon>Spermatophyta</taxon>
        <taxon>Magnoliopsida</taxon>
        <taxon>eudicotyledons</taxon>
        <taxon>Gunneridae</taxon>
        <taxon>Pentapetalae</taxon>
        <taxon>rosids</taxon>
        <taxon>malvids</taxon>
        <taxon>Brassicales</taxon>
        <taxon>Brassicaceae</taxon>
        <taxon>Camelineae</taxon>
        <taxon>Arabidopsis</taxon>
    </lineage>
</organism>
<dbReference type="CDD" id="cd17744">
    <property type="entry name" value="BRCT_MDC1_rpt1"/>
    <property type="match status" value="1"/>
</dbReference>
<dbReference type="Pfam" id="PF13966">
    <property type="entry name" value="zf-RVT"/>
    <property type="match status" value="1"/>
</dbReference>
<name>A0A8T1Z2N8_9BRAS</name>
<evidence type="ECO:0000313" key="9">
    <source>
        <dbReference type="Proteomes" id="UP000694240"/>
    </source>
</evidence>